<feature type="repeat" description="TPR" evidence="3">
    <location>
        <begin position="22"/>
        <end position="55"/>
    </location>
</feature>
<dbReference type="Gene3D" id="1.25.40.10">
    <property type="entry name" value="Tetratricopeptide repeat domain"/>
    <property type="match status" value="2"/>
</dbReference>
<feature type="repeat" description="TPR" evidence="3">
    <location>
        <begin position="90"/>
        <end position="123"/>
    </location>
</feature>
<evidence type="ECO:0000256" key="3">
    <source>
        <dbReference type="PROSITE-ProRule" id="PRU00339"/>
    </source>
</evidence>
<dbReference type="EMBL" id="LMTZ01000129">
    <property type="protein sequence ID" value="KST64085.1"/>
    <property type="molecule type" value="Genomic_DNA"/>
</dbReference>
<dbReference type="OrthoDB" id="514657at2"/>
<sequence length="210" mass="23307">MTIPSVARAEVLVAQARSTSQVRQLLNEGRRLVNARDYNGAISVYQQAATLEPKNGSIFSGIGYLYAQQGNFSAALAAYRRAVALSPNNSDYHYALAYVSGNMGDNNKAKTAYRKAIQLNRNNVNAYLGLAAVLLNLREFKNARWAFEQAMKIDPRNAKAHELKGAMLMKQGRSREAIMELKKSLSLYETQKKWEGVSRVDSMLRELGGA</sequence>
<dbReference type="InterPro" id="IPR019734">
    <property type="entry name" value="TPR_rpt"/>
</dbReference>
<accession>A0A0V7ZJU8</accession>
<reference evidence="5 6" key="1">
    <citation type="journal article" date="2015" name="Genome Announc.">
        <title>Draft Genome of the Euendolithic (true boring) Cyanobacterium Mastigocoleus testarum strain BC008.</title>
        <authorList>
            <person name="Guida B.S."/>
            <person name="Garcia-Pichel F."/>
        </authorList>
    </citation>
    <scope>NUCLEOTIDE SEQUENCE [LARGE SCALE GENOMIC DNA]</scope>
    <source>
        <strain evidence="5 6">BC008</strain>
    </source>
</reference>
<dbReference type="Proteomes" id="UP000053372">
    <property type="component" value="Unassembled WGS sequence"/>
</dbReference>
<keyword evidence="1" id="KW-0677">Repeat</keyword>
<dbReference type="InterPro" id="IPR011990">
    <property type="entry name" value="TPR-like_helical_dom_sf"/>
</dbReference>
<dbReference type="PANTHER" id="PTHR44943:SF4">
    <property type="entry name" value="TPR REPEAT-CONTAINING PROTEIN MJ0798"/>
    <property type="match status" value="1"/>
</dbReference>
<comment type="caution">
    <text evidence="5">The sequence shown here is derived from an EMBL/GenBank/DDBJ whole genome shotgun (WGS) entry which is preliminary data.</text>
</comment>
<keyword evidence="2 3" id="KW-0802">TPR repeat</keyword>
<dbReference type="Pfam" id="PF12895">
    <property type="entry name" value="ANAPC3"/>
    <property type="match status" value="1"/>
</dbReference>
<dbReference type="PANTHER" id="PTHR44943">
    <property type="entry name" value="CELLULOSE SYNTHASE OPERON PROTEIN C"/>
    <property type="match status" value="1"/>
</dbReference>
<dbReference type="SUPFAM" id="SSF48452">
    <property type="entry name" value="TPR-like"/>
    <property type="match status" value="1"/>
</dbReference>
<protein>
    <submittedName>
        <fullName evidence="5">Uncharacterized protein</fullName>
    </submittedName>
</protein>
<organism evidence="5 6">
    <name type="scientific">Mastigocoleus testarum BC008</name>
    <dbReference type="NCBI Taxonomy" id="371196"/>
    <lineage>
        <taxon>Bacteria</taxon>
        <taxon>Bacillati</taxon>
        <taxon>Cyanobacteriota</taxon>
        <taxon>Cyanophyceae</taxon>
        <taxon>Nostocales</taxon>
        <taxon>Hapalosiphonaceae</taxon>
        <taxon>Mastigocoleus</taxon>
    </lineage>
</organism>
<dbReference type="InterPro" id="IPR051685">
    <property type="entry name" value="Ycf3/AcsC/BcsC/TPR_MFPF"/>
</dbReference>
<keyword evidence="6" id="KW-1185">Reference proteome</keyword>
<proteinExistence type="predicted"/>
<feature type="repeat" description="TPR" evidence="3">
    <location>
        <begin position="124"/>
        <end position="157"/>
    </location>
</feature>
<feature type="repeat" description="TPR" evidence="3">
    <location>
        <begin position="56"/>
        <end position="89"/>
    </location>
</feature>
<name>A0A0V7ZJU8_9CYAN</name>
<dbReference type="AlphaFoldDB" id="A0A0V7ZJU8"/>
<dbReference type="EMBL" id="LMTZ01000118">
    <property type="protein sequence ID" value="KST64795.1"/>
    <property type="molecule type" value="Genomic_DNA"/>
</dbReference>
<gene>
    <name evidence="4" type="ORF">BC008_39670</name>
    <name evidence="5" type="ORF">BC008_40645</name>
</gene>
<dbReference type="Pfam" id="PF13432">
    <property type="entry name" value="TPR_16"/>
    <property type="match status" value="1"/>
</dbReference>
<evidence type="ECO:0000313" key="5">
    <source>
        <dbReference type="EMBL" id="KST64795.1"/>
    </source>
</evidence>
<evidence type="ECO:0000313" key="4">
    <source>
        <dbReference type="EMBL" id="KST64085.1"/>
    </source>
</evidence>
<dbReference type="SMART" id="SM00028">
    <property type="entry name" value="TPR"/>
    <property type="match status" value="5"/>
</dbReference>
<evidence type="ECO:0000256" key="1">
    <source>
        <dbReference type="ARBA" id="ARBA00022737"/>
    </source>
</evidence>
<evidence type="ECO:0000313" key="6">
    <source>
        <dbReference type="Proteomes" id="UP000053372"/>
    </source>
</evidence>
<dbReference type="PROSITE" id="PS50005">
    <property type="entry name" value="TPR"/>
    <property type="match status" value="4"/>
</dbReference>
<evidence type="ECO:0000256" key="2">
    <source>
        <dbReference type="ARBA" id="ARBA00022803"/>
    </source>
</evidence>
<dbReference type="PROSITE" id="PS50293">
    <property type="entry name" value="TPR_REGION"/>
    <property type="match status" value="1"/>
</dbReference>